<dbReference type="PANTHER" id="PTHR10381:SF70">
    <property type="entry name" value="ATP-DEPENDENT CLP PROTEASE PROTEOLYTIC SUBUNIT"/>
    <property type="match status" value="1"/>
</dbReference>
<dbReference type="RefSeq" id="WP_160826819.1">
    <property type="nucleotide sequence ID" value="NZ_JBHSXS010000043.1"/>
</dbReference>
<dbReference type="PRINTS" id="PR00127">
    <property type="entry name" value="CLPPROTEASEP"/>
</dbReference>
<protein>
    <recommendedName>
        <fullName evidence="6">ATP-dependent Clp protease proteolytic subunit</fullName>
    </recommendedName>
</protein>
<dbReference type="GO" id="GO:0008233">
    <property type="term" value="F:peptidase activity"/>
    <property type="evidence" value="ECO:0007669"/>
    <property type="project" value="UniProtKB-KW"/>
</dbReference>
<dbReference type="GO" id="GO:0006508">
    <property type="term" value="P:proteolysis"/>
    <property type="evidence" value="ECO:0007669"/>
    <property type="project" value="UniProtKB-KW"/>
</dbReference>
<evidence type="ECO:0000256" key="5">
    <source>
        <dbReference type="ARBA" id="ARBA00022825"/>
    </source>
</evidence>
<dbReference type="Pfam" id="PF00574">
    <property type="entry name" value="CLP_protease"/>
    <property type="match status" value="1"/>
</dbReference>
<reference evidence="9" key="1">
    <citation type="journal article" date="2019" name="Int. J. Syst. Evol. Microbiol.">
        <title>The Global Catalogue of Microorganisms (GCM) 10K type strain sequencing project: providing services to taxonomists for standard genome sequencing and annotation.</title>
        <authorList>
            <consortium name="The Broad Institute Genomics Platform"/>
            <consortium name="The Broad Institute Genome Sequencing Center for Infectious Disease"/>
            <person name="Wu L."/>
            <person name="Ma J."/>
        </authorList>
    </citation>
    <scope>NUCLEOTIDE SEQUENCE [LARGE SCALE GENOMIC DNA]</scope>
    <source>
        <strain evidence="9">JCM 3369</strain>
    </source>
</reference>
<evidence type="ECO:0000256" key="4">
    <source>
        <dbReference type="ARBA" id="ARBA00022801"/>
    </source>
</evidence>
<sequence>MADAQDDSVRAKLFQARVLLINGDLDGAVANRVCADLLLLAAVDPAAGMFLYIDSPGGRLTAGLAVRDTIKYLQADVTTVVIGVAAGAAQLVFSAGTPGRRCALSHARIRLTLPAGASPSPSDPFAPDPFAPDPSPSDPFAPDPSPSDPFAAGSAAGSADAAWDDRVLRMIAEDTGLPFGQVAMDAREGRWFTAGEALAHGLVDRILTVPPALAAFAPDTTRANGSSPFPAANGPADTSPPTAPPTPPPTAALTPPPAASPAVPPEDVAAPARSAAPDHKGRVRTLGAAVESVVFPRYILGVYFAEDRRRLATDLAEVLLEAVPEWREVDAAHTGATDAAEAAAQLRSWLETVAEADERPARPSERLSLREVLHEVAGRIDELPLLGDGDRRFGYEAGLRAARRTVLMRGEPTPGQDGPPVPPRPVTPSLPPGLRVDRARPGPAPVELPTVRAQTRRFARVLRHRLVGVPAAECAELAVRLQRSAGAPDPDAYAQAHRQWIVNEDVVADLEERLRARVGLTPGEAHRRREIARDLDDLAVSLAPVGAATGSFPAAFEMATRRVVAILRSTAEQLRPPWTPTP</sequence>
<accession>A0ABW2CVL1</accession>
<proteinExistence type="inferred from homology"/>
<feature type="compositionally biased region" description="Pro residues" evidence="7">
    <location>
        <begin position="417"/>
        <end position="431"/>
    </location>
</feature>
<organism evidence="8 9">
    <name type="scientific">Actinomadura yumaensis</name>
    <dbReference type="NCBI Taxonomy" id="111807"/>
    <lineage>
        <taxon>Bacteria</taxon>
        <taxon>Bacillati</taxon>
        <taxon>Actinomycetota</taxon>
        <taxon>Actinomycetes</taxon>
        <taxon>Streptosporangiales</taxon>
        <taxon>Thermomonosporaceae</taxon>
        <taxon>Actinomadura</taxon>
    </lineage>
</organism>
<evidence type="ECO:0000313" key="9">
    <source>
        <dbReference type="Proteomes" id="UP001596380"/>
    </source>
</evidence>
<keyword evidence="4" id="KW-0378">Hydrolase</keyword>
<feature type="compositionally biased region" description="Pro residues" evidence="7">
    <location>
        <begin position="121"/>
        <end position="147"/>
    </location>
</feature>
<evidence type="ECO:0000256" key="2">
    <source>
        <dbReference type="ARBA" id="ARBA00022490"/>
    </source>
</evidence>
<dbReference type="CDD" id="cd07017">
    <property type="entry name" value="S14_ClpP_2"/>
    <property type="match status" value="1"/>
</dbReference>
<feature type="region of interest" description="Disordered" evidence="7">
    <location>
        <begin position="409"/>
        <end position="446"/>
    </location>
</feature>
<feature type="region of interest" description="Disordered" evidence="7">
    <location>
        <begin position="116"/>
        <end position="156"/>
    </location>
</feature>
<dbReference type="SUPFAM" id="SSF52096">
    <property type="entry name" value="ClpP/crotonase"/>
    <property type="match status" value="1"/>
</dbReference>
<dbReference type="EMBL" id="JBHSXS010000043">
    <property type="protein sequence ID" value="MFC6885843.1"/>
    <property type="molecule type" value="Genomic_DNA"/>
</dbReference>
<keyword evidence="5" id="KW-0720">Serine protease</keyword>
<dbReference type="PANTHER" id="PTHR10381">
    <property type="entry name" value="ATP-DEPENDENT CLP PROTEASE PROTEOLYTIC SUBUNIT"/>
    <property type="match status" value="1"/>
</dbReference>
<evidence type="ECO:0000256" key="6">
    <source>
        <dbReference type="RuleBase" id="RU003567"/>
    </source>
</evidence>
<dbReference type="InterPro" id="IPR023562">
    <property type="entry name" value="ClpP/TepA"/>
</dbReference>
<keyword evidence="3 8" id="KW-0645">Protease</keyword>
<keyword evidence="2" id="KW-0963">Cytoplasm</keyword>
<evidence type="ECO:0000313" key="8">
    <source>
        <dbReference type="EMBL" id="MFC6885843.1"/>
    </source>
</evidence>
<comment type="similarity">
    <text evidence="1 6">Belongs to the peptidase S14 family.</text>
</comment>
<name>A0ABW2CVL1_9ACTN</name>
<dbReference type="InterPro" id="IPR029045">
    <property type="entry name" value="ClpP/crotonase-like_dom_sf"/>
</dbReference>
<dbReference type="Gene3D" id="3.90.226.10">
    <property type="entry name" value="2-enoyl-CoA Hydratase, Chain A, domain 1"/>
    <property type="match status" value="1"/>
</dbReference>
<feature type="compositionally biased region" description="Pro residues" evidence="7">
    <location>
        <begin position="241"/>
        <end position="264"/>
    </location>
</feature>
<evidence type="ECO:0000256" key="7">
    <source>
        <dbReference type="SAM" id="MobiDB-lite"/>
    </source>
</evidence>
<keyword evidence="9" id="KW-1185">Reference proteome</keyword>
<evidence type="ECO:0000256" key="1">
    <source>
        <dbReference type="ARBA" id="ARBA00007039"/>
    </source>
</evidence>
<dbReference type="Proteomes" id="UP001596380">
    <property type="component" value="Unassembled WGS sequence"/>
</dbReference>
<gene>
    <name evidence="8" type="ORF">ACFQKB_39215</name>
</gene>
<dbReference type="InterPro" id="IPR001907">
    <property type="entry name" value="ClpP"/>
</dbReference>
<feature type="region of interest" description="Disordered" evidence="7">
    <location>
        <begin position="218"/>
        <end position="281"/>
    </location>
</feature>
<evidence type="ECO:0000256" key="3">
    <source>
        <dbReference type="ARBA" id="ARBA00022670"/>
    </source>
</evidence>
<comment type="caution">
    <text evidence="8">The sequence shown here is derived from an EMBL/GenBank/DDBJ whole genome shotgun (WGS) entry which is preliminary data.</text>
</comment>